<proteinExistence type="predicted"/>
<name>A0A7S3QJZ7_9STRA</name>
<protein>
    <submittedName>
        <fullName evidence="2">Uncharacterized protein</fullName>
    </submittedName>
</protein>
<gene>
    <name evidence="2" type="ORF">CDEB00056_LOCUS24033</name>
</gene>
<dbReference type="AlphaFoldDB" id="A0A7S3QJZ7"/>
<reference evidence="2" key="1">
    <citation type="submission" date="2021-01" db="EMBL/GenBank/DDBJ databases">
        <authorList>
            <person name="Corre E."/>
            <person name="Pelletier E."/>
            <person name="Niang G."/>
            <person name="Scheremetjew M."/>
            <person name="Finn R."/>
            <person name="Kale V."/>
            <person name="Holt S."/>
            <person name="Cochrane G."/>
            <person name="Meng A."/>
            <person name="Brown T."/>
            <person name="Cohen L."/>
        </authorList>
    </citation>
    <scope>NUCLEOTIDE SEQUENCE</scope>
    <source>
        <strain evidence="2">MM31A-1</strain>
    </source>
</reference>
<accession>A0A7S3QJZ7</accession>
<evidence type="ECO:0000256" key="1">
    <source>
        <dbReference type="SAM" id="MobiDB-lite"/>
    </source>
</evidence>
<sequence length="438" mass="48381">MSRDISGTTNRSYGGKLGVWLTKKRNIQIPRHRNNSFRNRNRQHQQHHHHLLHTLLPGRLGLVSSRDRRVPSRGIGNVNAINRGSTVNINTSFGGNGLIGWDEVRCRPVYLNSQDHNSDPDLNENDKENVDALNNASMGRTERSEYYVSASNNDDDFDSRSGGIGHLGEMSIAMQNMDTNGGGDRLTYRSQYASNDDDVDKYKKSSLSDSFPVRNNTAAIQNSKYKYSKTRGKGKGKTYGNNNKRIGRLSTMASSVLDAYASPLWKTKPYGKKKRKNGTASASAFALSILTVSDSIVKSSGSTSSTSSKNDTSMTLSSSSSGSSPLPDAASSGCHFDSSESNECTGEFEFEASDDSRYRKRKSSSISSSSNPNENNDCHNEGRNHPNLFKQTQKQVAKRNLKREGKSLLQQPNCTTCLKDAKAYFQHLDGYQLNIDSL</sequence>
<feature type="region of interest" description="Disordered" evidence="1">
    <location>
        <begin position="355"/>
        <end position="388"/>
    </location>
</feature>
<organism evidence="2">
    <name type="scientific">Chaetoceros debilis</name>
    <dbReference type="NCBI Taxonomy" id="122233"/>
    <lineage>
        <taxon>Eukaryota</taxon>
        <taxon>Sar</taxon>
        <taxon>Stramenopiles</taxon>
        <taxon>Ochrophyta</taxon>
        <taxon>Bacillariophyta</taxon>
        <taxon>Coscinodiscophyceae</taxon>
        <taxon>Chaetocerotophycidae</taxon>
        <taxon>Chaetocerotales</taxon>
        <taxon>Chaetocerotaceae</taxon>
        <taxon>Chaetoceros</taxon>
    </lineage>
</organism>
<dbReference type="EMBL" id="HBIO01031344">
    <property type="protein sequence ID" value="CAE0479179.1"/>
    <property type="molecule type" value="Transcribed_RNA"/>
</dbReference>
<evidence type="ECO:0000313" key="2">
    <source>
        <dbReference type="EMBL" id="CAE0479179.1"/>
    </source>
</evidence>
<feature type="compositionally biased region" description="Low complexity" evidence="1">
    <location>
        <begin position="298"/>
        <end position="333"/>
    </location>
</feature>
<feature type="region of interest" description="Disordered" evidence="1">
    <location>
        <begin position="298"/>
        <end position="342"/>
    </location>
</feature>